<dbReference type="PANTHER" id="PTHR21624">
    <property type="entry name" value="STEROL DESATURASE-RELATED PROTEIN"/>
    <property type="match status" value="1"/>
</dbReference>
<reference evidence="8" key="1">
    <citation type="journal article" date="2017" name="Appl. Environ. Microbiol.">
        <title>Molecular characterization of an Endozoicomonas-like organism causing infection in king scallop Pecten maximus L.</title>
        <authorList>
            <person name="Cano I."/>
            <person name="van Aerle R."/>
            <person name="Ross S."/>
            <person name="Verner-Jeffreys D.W."/>
            <person name="Paley R.K."/>
            <person name="Rimmer G."/>
            <person name="Ryder D."/>
            <person name="Hooper P."/>
            <person name="Stone D."/>
            <person name="Feist S.W."/>
        </authorList>
    </citation>
    <scope>NUCLEOTIDE SEQUENCE</scope>
</reference>
<keyword evidence="3" id="KW-1133">Transmembrane helix</keyword>
<dbReference type="AlphaFoldDB" id="A0A2H9T7J8"/>
<dbReference type="GO" id="GO:0016020">
    <property type="term" value="C:membrane"/>
    <property type="evidence" value="ECO:0007669"/>
    <property type="project" value="GOC"/>
</dbReference>
<evidence type="ECO:0000256" key="2">
    <source>
        <dbReference type="ARBA" id="ARBA00022692"/>
    </source>
</evidence>
<organism evidence="8">
    <name type="scientific">invertebrate metagenome</name>
    <dbReference type="NCBI Taxonomy" id="1711999"/>
    <lineage>
        <taxon>unclassified sequences</taxon>
        <taxon>metagenomes</taxon>
        <taxon>organismal metagenomes</taxon>
    </lineage>
</organism>
<sequence>MEFFYYWFHRVSHRVRWFWCAHVVHHSGETMNMSTAMRQSLTYTLNASHFFWVPLILFGFEPRWVMLALAVNLAYQYFVHTEAIRRLPDWFEFVFNTPSHHRAHHGRNREYIDKNYGGILIIFDRIFGTFEPEAAPVNYGIPKPVNSYNILTLNFHEWRAMFRDARQADSWRQRLGFLFMPPQWREKPSLSAKIQSE</sequence>
<evidence type="ECO:0000259" key="7">
    <source>
        <dbReference type="Pfam" id="PF04116"/>
    </source>
</evidence>
<dbReference type="InterPro" id="IPR051689">
    <property type="entry name" value="Sterol_desaturase/TMEM195"/>
</dbReference>
<evidence type="ECO:0000313" key="8">
    <source>
        <dbReference type="EMBL" id="PJE79200.1"/>
    </source>
</evidence>
<feature type="domain" description="Fatty acid hydroxylase" evidence="7">
    <location>
        <begin position="1"/>
        <end position="129"/>
    </location>
</feature>
<dbReference type="InterPro" id="IPR006694">
    <property type="entry name" value="Fatty_acid_hydroxylase"/>
</dbReference>
<dbReference type="GO" id="GO:0005783">
    <property type="term" value="C:endoplasmic reticulum"/>
    <property type="evidence" value="ECO:0007669"/>
    <property type="project" value="TreeGrafter"/>
</dbReference>
<evidence type="ECO:0000256" key="5">
    <source>
        <dbReference type="ARBA" id="ARBA00023098"/>
    </source>
</evidence>
<evidence type="ECO:0000256" key="6">
    <source>
        <dbReference type="ARBA" id="ARBA00023136"/>
    </source>
</evidence>
<gene>
    <name evidence="8" type="ORF">CI610_01846</name>
</gene>
<dbReference type="GO" id="GO:0050479">
    <property type="term" value="F:glyceryl-ether monooxygenase activity"/>
    <property type="evidence" value="ECO:0007669"/>
    <property type="project" value="TreeGrafter"/>
</dbReference>
<dbReference type="GO" id="GO:0008610">
    <property type="term" value="P:lipid biosynthetic process"/>
    <property type="evidence" value="ECO:0007669"/>
    <property type="project" value="InterPro"/>
</dbReference>
<keyword evidence="2" id="KW-0812">Transmembrane</keyword>
<comment type="caution">
    <text evidence="8">The sequence shown here is derived from an EMBL/GenBank/DDBJ whole genome shotgun (WGS) entry which is preliminary data.</text>
</comment>
<evidence type="ECO:0000256" key="4">
    <source>
        <dbReference type="ARBA" id="ARBA00023002"/>
    </source>
</evidence>
<proteinExistence type="predicted"/>
<evidence type="ECO:0000256" key="1">
    <source>
        <dbReference type="ARBA" id="ARBA00004127"/>
    </source>
</evidence>
<keyword evidence="5" id="KW-0443">Lipid metabolism</keyword>
<dbReference type="EMBL" id="NSIT01000088">
    <property type="protein sequence ID" value="PJE79200.1"/>
    <property type="molecule type" value="Genomic_DNA"/>
</dbReference>
<protein>
    <recommendedName>
        <fullName evidence="7">Fatty acid hydroxylase domain-containing protein</fullName>
    </recommendedName>
</protein>
<keyword evidence="6" id="KW-0472">Membrane</keyword>
<comment type="subcellular location">
    <subcellularLocation>
        <location evidence="1">Endomembrane system</location>
        <topology evidence="1">Multi-pass membrane protein</topology>
    </subcellularLocation>
</comment>
<keyword evidence="4" id="KW-0560">Oxidoreductase</keyword>
<accession>A0A2H9T7J8</accession>
<evidence type="ECO:0000256" key="3">
    <source>
        <dbReference type="ARBA" id="ARBA00022989"/>
    </source>
</evidence>
<dbReference type="GO" id="GO:0005506">
    <property type="term" value="F:iron ion binding"/>
    <property type="evidence" value="ECO:0007669"/>
    <property type="project" value="InterPro"/>
</dbReference>
<dbReference type="GO" id="GO:0006643">
    <property type="term" value="P:membrane lipid metabolic process"/>
    <property type="evidence" value="ECO:0007669"/>
    <property type="project" value="TreeGrafter"/>
</dbReference>
<dbReference type="PANTHER" id="PTHR21624:SF1">
    <property type="entry name" value="ALKYLGLYCEROL MONOOXYGENASE"/>
    <property type="match status" value="1"/>
</dbReference>
<name>A0A2H9T7J8_9ZZZZ</name>
<dbReference type="Pfam" id="PF04116">
    <property type="entry name" value="FA_hydroxylase"/>
    <property type="match status" value="1"/>
</dbReference>